<gene>
    <name evidence="1" type="ORF">SORBI_3002G100100</name>
</gene>
<reference evidence="1 2" key="1">
    <citation type="journal article" date="2009" name="Nature">
        <title>The Sorghum bicolor genome and the diversification of grasses.</title>
        <authorList>
            <person name="Paterson A.H."/>
            <person name="Bowers J.E."/>
            <person name="Bruggmann R."/>
            <person name="Dubchak I."/>
            <person name="Grimwood J."/>
            <person name="Gundlach H."/>
            <person name="Haberer G."/>
            <person name="Hellsten U."/>
            <person name="Mitros T."/>
            <person name="Poliakov A."/>
            <person name="Schmutz J."/>
            <person name="Spannagl M."/>
            <person name="Tang H."/>
            <person name="Wang X."/>
            <person name="Wicker T."/>
            <person name="Bharti A.K."/>
            <person name="Chapman J."/>
            <person name="Feltus F.A."/>
            <person name="Gowik U."/>
            <person name="Grigoriev I.V."/>
            <person name="Lyons E."/>
            <person name="Maher C.A."/>
            <person name="Martis M."/>
            <person name="Narechania A."/>
            <person name="Otillar R.P."/>
            <person name="Penning B.W."/>
            <person name="Salamov A.A."/>
            <person name="Wang Y."/>
            <person name="Zhang L."/>
            <person name="Carpita N.C."/>
            <person name="Freeling M."/>
            <person name="Gingle A.R."/>
            <person name="Hash C.T."/>
            <person name="Keller B."/>
            <person name="Klein P."/>
            <person name="Kresovich S."/>
            <person name="McCann M.C."/>
            <person name="Ming R."/>
            <person name="Peterson D.G."/>
            <person name="Mehboob-ur-Rahman"/>
            <person name="Ware D."/>
            <person name="Westhoff P."/>
            <person name="Mayer K.F."/>
            <person name="Messing J."/>
            <person name="Rokhsar D.S."/>
        </authorList>
    </citation>
    <scope>NUCLEOTIDE SEQUENCE [LARGE SCALE GENOMIC DNA]</scope>
    <source>
        <strain evidence="2">cv. BTx623</strain>
    </source>
</reference>
<dbReference type="Pfam" id="PF08224">
    <property type="entry name" value="DUF1719"/>
    <property type="match status" value="1"/>
</dbReference>
<dbReference type="KEGG" id="sbi:8084579"/>
<protein>
    <recommendedName>
        <fullName evidence="3">Rx N-terminal domain-containing protein</fullName>
    </recommendedName>
</protein>
<evidence type="ECO:0008006" key="3">
    <source>
        <dbReference type="Google" id="ProtNLM"/>
    </source>
</evidence>
<sequence>MAEIVSSAVFQDTVGKLLSGLVQKYEGGKKSIAIEDLERLEIAQIKLEAAIETSDKWLITDVSLLRWRNKLKRAAQECDDTLHKCKHRILEEKEVDQEVRNSSFPKRIAHATKSLFSSTFRHNDDKLSKYMVRRFEWFADGASEFLRFIELGGTPHCHMPFGCALARHLLTGKRLQSRINRGNACPLFLQWVPFVTAEHGIEANLIFMQNDGNAPENNFFFNIMLQISESVDIVGITIKCLQLFPPLFRSAVENIRKELMQLPTQDFSWVPYVDSSHHKEHWDNLHSFGTQWFRPNPLCCKQHDLHERDCRSKVNMSGISEASLEPVIEVNLQCQVSPPLYNRQRTSPSKGKISVQEQNPPFLKTGLLFMPHGSSQDLLPEDTSSVAEAINIDKQNFSHTNITLQQLEGIIVPKAIDYFCQNAEASVYQILWKSKHSTAYVQVENVCMEKRSTRRTIGRARKGNPFHRENREVKNRKHLVPHYLDLWAAHAPAQLQGSIAEWVQREKEKQMARPQLMSKILEHVTWSNWDNLA</sequence>
<dbReference type="PANTHER" id="PTHR33377:SF99">
    <property type="entry name" value="OSJNBB0004G23.8-LIKE PROTEIN"/>
    <property type="match status" value="1"/>
</dbReference>
<dbReference type="HOGENOM" id="CLU_022287_0_0_1"/>
<organism evidence="1 2">
    <name type="scientific">Sorghum bicolor</name>
    <name type="common">Sorghum</name>
    <name type="synonym">Sorghum vulgare</name>
    <dbReference type="NCBI Taxonomy" id="4558"/>
    <lineage>
        <taxon>Eukaryota</taxon>
        <taxon>Viridiplantae</taxon>
        <taxon>Streptophyta</taxon>
        <taxon>Embryophyta</taxon>
        <taxon>Tracheophyta</taxon>
        <taxon>Spermatophyta</taxon>
        <taxon>Magnoliopsida</taxon>
        <taxon>Liliopsida</taxon>
        <taxon>Poales</taxon>
        <taxon>Poaceae</taxon>
        <taxon>PACMAD clade</taxon>
        <taxon>Panicoideae</taxon>
        <taxon>Andropogonodae</taxon>
        <taxon>Andropogoneae</taxon>
        <taxon>Sorghinae</taxon>
        <taxon>Sorghum</taxon>
    </lineage>
</organism>
<dbReference type="Gramene" id="EER96192">
    <property type="protein sequence ID" value="EER96192"/>
    <property type="gene ID" value="SORBI_3002G100100"/>
</dbReference>
<name>C5X2W0_SORBI</name>
<dbReference type="EMBL" id="CM000761">
    <property type="protein sequence ID" value="EER96192.1"/>
    <property type="molecule type" value="Genomic_DNA"/>
</dbReference>
<dbReference type="InParanoid" id="C5X2W0"/>
<dbReference type="PANTHER" id="PTHR33377">
    <property type="entry name" value="OS10G0134700 PROTEIN-RELATED"/>
    <property type="match status" value="1"/>
</dbReference>
<accession>C5X2W0</accession>
<dbReference type="SMART" id="SM01157">
    <property type="entry name" value="DUF1719"/>
    <property type="match status" value="1"/>
</dbReference>
<reference evidence="2" key="2">
    <citation type="journal article" date="2018" name="Plant J.">
        <title>The Sorghum bicolor reference genome: improved assembly, gene annotations, a transcriptome atlas, and signatures of genome organization.</title>
        <authorList>
            <person name="McCormick R.F."/>
            <person name="Truong S.K."/>
            <person name="Sreedasyam A."/>
            <person name="Jenkins J."/>
            <person name="Shu S."/>
            <person name="Sims D."/>
            <person name="Kennedy M."/>
            <person name="Amirebrahimi M."/>
            <person name="Weers B.D."/>
            <person name="McKinley B."/>
            <person name="Mattison A."/>
            <person name="Morishige D.T."/>
            <person name="Grimwood J."/>
            <person name="Schmutz J."/>
            <person name="Mullet J.E."/>
        </authorList>
    </citation>
    <scope>NUCLEOTIDE SEQUENCE [LARGE SCALE GENOMIC DNA]</scope>
    <source>
        <strain evidence="2">cv. BTx623</strain>
    </source>
</reference>
<evidence type="ECO:0000313" key="2">
    <source>
        <dbReference type="Proteomes" id="UP000000768"/>
    </source>
</evidence>
<dbReference type="Proteomes" id="UP000000768">
    <property type="component" value="Chromosome 2"/>
</dbReference>
<dbReference type="AlphaFoldDB" id="C5X2W0"/>
<keyword evidence="2" id="KW-1185">Reference proteome</keyword>
<dbReference type="FunCoup" id="C5X2W0">
    <property type="interactions" value="821"/>
</dbReference>
<dbReference type="OrthoDB" id="678682at2759"/>
<proteinExistence type="predicted"/>
<dbReference type="InterPro" id="IPR013181">
    <property type="entry name" value="DUF1719"/>
</dbReference>
<dbReference type="OMA" id="PYTRACA"/>
<evidence type="ECO:0000313" key="1">
    <source>
        <dbReference type="EMBL" id="EER96192.1"/>
    </source>
</evidence>